<dbReference type="HOGENOM" id="CLU_004317_2_1_10"/>
<evidence type="ECO:0000256" key="3">
    <source>
        <dbReference type="ARBA" id="ARBA00022452"/>
    </source>
</evidence>
<evidence type="ECO:0000256" key="6">
    <source>
        <dbReference type="ARBA" id="ARBA00023136"/>
    </source>
</evidence>
<evidence type="ECO:0000313" key="10">
    <source>
        <dbReference type="EMBL" id="EFK56479.1"/>
    </source>
</evidence>
<keyword evidence="2 8" id="KW-0813">Transport</keyword>
<dbReference type="InterPro" id="IPR023996">
    <property type="entry name" value="TonB-dep_OMP_SusC/RagA"/>
</dbReference>
<accession>D7VRS8</accession>
<dbReference type="Gene3D" id="2.60.40.1120">
    <property type="entry name" value="Carboxypeptidase-like, regulatory domain"/>
    <property type="match status" value="1"/>
</dbReference>
<dbReference type="InterPro" id="IPR008969">
    <property type="entry name" value="CarboxyPept-like_regulatory"/>
</dbReference>
<evidence type="ECO:0000256" key="8">
    <source>
        <dbReference type="PROSITE-ProRule" id="PRU01360"/>
    </source>
</evidence>
<feature type="domain" description="TonB-dependent receptor plug" evidence="9">
    <location>
        <begin position="115"/>
        <end position="243"/>
    </location>
</feature>
<evidence type="ECO:0000256" key="5">
    <source>
        <dbReference type="ARBA" id="ARBA00022729"/>
    </source>
</evidence>
<dbReference type="AlphaFoldDB" id="D7VRS8"/>
<dbReference type="Pfam" id="PF07715">
    <property type="entry name" value="Plug"/>
    <property type="match status" value="1"/>
</dbReference>
<keyword evidence="6 8" id="KW-0472">Membrane</keyword>
<dbReference type="PANTHER" id="PTHR30069:SF29">
    <property type="entry name" value="HEMOGLOBIN AND HEMOGLOBIN-HAPTOGLOBIN-BINDING PROTEIN 1-RELATED"/>
    <property type="match status" value="1"/>
</dbReference>
<evidence type="ECO:0000256" key="2">
    <source>
        <dbReference type="ARBA" id="ARBA00022448"/>
    </source>
</evidence>
<organism evidence="10 11">
    <name type="scientific">Sphingobacterium spiritivorum ATCC 33861</name>
    <dbReference type="NCBI Taxonomy" id="525373"/>
    <lineage>
        <taxon>Bacteria</taxon>
        <taxon>Pseudomonadati</taxon>
        <taxon>Bacteroidota</taxon>
        <taxon>Sphingobacteriia</taxon>
        <taxon>Sphingobacteriales</taxon>
        <taxon>Sphingobacteriaceae</taxon>
        <taxon>Sphingobacterium</taxon>
    </lineage>
</organism>
<dbReference type="NCBIfam" id="TIGR04056">
    <property type="entry name" value="OMP_RagA_SusC"/>
    <property type="match status" value="1"/>
</dbReference>
<dbReference type="GO" id="GO:0009279">
    <property type="term" value="C:cell outer membrane"/>
    <property type="evidence" value="ECO:0007669"/>
    <property type="project" value="UniProtKB-SubCell"/>
</dbReference>
<dbReference type="SUPFAM" id="SSF56935">
    <property type="entry name" value="Porins"/>
    <property type="match status" value="1"/>
</dbReference>
<dbReference type="InterPro" id="IPR036942">
    <property type="entry name" value="Beta-barrel_TonB_sf"/>
</dbReference>
<evidence type="ECO:0000256" key="7">
    <source>
        <dbReference type="ARBA" id="ARBA00023237"/>
    </source>
</evidence>
<keyword evidence="5" id="KW-0732">Signal</keyword>
<dbReference type="Gene3D" id="2.170.130.10">
    <property type="entry name" value="TonB-dependent receptor, plug domain"/>
    <property type="match status" value="1"/>
</dbReference>
<dbReference type="GeneID" id="95431106"/>
<reference evidence="10" key="1">
    <citation type="submission" date="2010-07" db="EMBL/GenBank/DDBJ databases">
        <authorList>
            <person name="Muzny D."/>
            <person name="Qin X."/>
            <person name="Buhay C."/>
            <person name="Dugan-Rocha S."/>
            <person name="Ding Y."/>
            <person name="Chen G."/>
            <person name="Hawes A."/>
            <person name="Holder M."/>
            <person name="Jhangiani S."/>
            <person name="Johnson A."/>
            <person name="Khan Z."/>
            <person name="Li Z."/>
            <person name="Liu W."/>
            <person name="Liu X."/>
            <person name="Perez L."/>
            <person name="Shen H."/>
            <person name="Wang Q."/>
            <person name="Watt J."/>
            <person name="Xi L."/>
            <person name="Xin Y."/>
            <person name="Zhou J."/>
            <person name="Deng J."/>
            <person name="Jiang H."/>
            <person name="Liu Y."/>
            <person name="Qu J."/>
            <person name="Song X.-Z."/>
            <person name="Zhang L."/>
            <person name="Villasana D."/>
            <person name="Johnson A."/>
            <person name="Liu J."/>
            <person name="Liyanage D."/>
            <person name="Lorensuhewa L."/>
            <person name="Robinson T."/>
            <person name="Song A."/>
            <person name="Song B.-B."/>
            <person name="Dinh H."/>
            <person name="Thornton R."/>
            <person name="Coyle M."/>
            <person name="Francisco L."/>
            <person name="Jackson L."/>
            <person name="Javaid M."/>
            <person name="Korchina V."/>
            <person name="Kovar C."/>
            <person name="Mata R."/>
            <person name="Mathew T."/>
            <person name="Ngo R."/>
            <person name="Nguyen L."/>
            <person name="Nguyen N."/>
            <person name="Okwuonu G."/>
            <person name="Ongeri F."/>
            <person name="Pham C."/>
            <person name="Simmons D."/>
            <person name="Wilczek-Boney K."/>
            <person name="Hale W."/>
            <person name="Jakkamsetti A."/>
            <person name="Pham P."/>
            <person name="Ruth R."/>
            <person name="San Lucas F."/>
            <person name="Warren J."/>
            <person name="Zhang J."/>
            <person name="Zhao Z."/>
            <person name="Zhou C."/>
            <person name="Zhu D."/>
            <person name="Lee S."/>
            <person name="Bess C."/>
            <person name="Blankenburg K."/>
            <person name="Forbes L."/>
            <person name="Fu Q."/>
            <person name="Gubbala S."/>
            <person name="Hirani K."/>
            <person name="Jayaseelan J.C."/>
            <person name="Lara F."/>
            <person name="Munidasa M."/>
            <person name="Palculict T."/>
            <person name="Patil S."/>
            <person name="Pu L.-L."/>
            <person name="Saada N."/>
            <person name="Tang L."/>
            <person name="Weissenberger G."/>
            <person name="Zhu Y."/>
            <person name="Hemphill L."/>
            <person name="Shang Y."/>
            <person name="Youmans B."/>
            <person name="Ayvaz T."/>
            <person name="Ross M."/>
            <person name="Santibanez J."/>
            <person name="Aqrawi P."/>
            <person name="Gross S."/>
            <person name="Joshi V."/>
            <person name="Fowler G."/>
            <person name="Nazareth L."/>
            <person name="Reid J."/>
            <person name="Worley K."/>
            <person name="Petrosino J."/>
            <person name="Highlander S."/>
            <person name="Gibbs R."/>
        </authorList>
    </citation>
    <scope>NUCLEOTIDE SEQUENCE [LARGE SCALE GENOMIC DNA]</scope>
    <source>
        <strain evidence="10">ATCC 33861</strain>
    </source>
</reference>
<comment type="subcellular location">
    <subcellularLocation>
        <location evidence="1 8">Cell outer membrane</location>
        <topology evidence="1 8">Multi-pass membrane protein</topology>
    </subcellularLocation>
</comment>
<proteinExistence type="inferred from homology"/>
<dbReference type="Gene3D" id="2.40.170.20">
    <property type="entry name" value="TonB-dependent receptor, beta-barrel domain"/>
    <property type="match status" value="1"/>
</dbReference>
<dbReference type="NCBIfam" id="TIGR04057">
    <property type="entry name" value="SusC_RagA_signa"/>
    <property type="match status" value="1"/>
</dbReference>
<comment type="caution">
    <text evidence="10">The sequence shown here is derived from an EMBL/GenBank/DDBJ whole genome shotgun (WGS) entry which is preliminary data.</text>
</comment>
<comment type="similarity">
    <text evidence="8">Belongs to the TonB-dependent receptor family.</text>
</comment>
<dbReference type="EMBL" id="ACHA02000012">
    <property type="protein sequence ID" value="EFK56479.1"/>
    <property type="molecule type" value="Genomic_DNA"/>
</dbReference>
<dbReference type="SUPFAM" id="SSF49464">
    <property type="entry name" value="Carboxypeptidase regulatory domain-like"/>
    <property type="match status" value="1"/>
</dbReference>
<dbReference type="RefSeq" id="WP_002995002.1">
    <property type="nucleotide sequence ID" value="NZ_GL379770.1"/>
</dbReference>
<keyword evidence="11" id="KW-1185">Reference proteome</keyword>
<dbReference type="InterPro" id="IPR023997">
    <property type="entry name" value="TonB-dep_OMP_SusC/RagA_CS"/>
</dbReference>
<evidence type="ECO:0000256" key="1">
    <source>
        <dbReference type="ARBA" id="ARBA00004571"/>
    </source>
</evidence>
<dbReference type="InterPro" id="IPR039426">
    <property type="entry name" value="TonB-dep_rcpt-like"/>
</dbReference>
<dbReference type="STRING" id="525373.HMPREF0766_13682"/>
<keyword evidence="7 8" id="KW-0998">Cell outer membrane</keyword>
<dbReference type="eggNOG" id="COG4771">
    <property type="taxonomic scope" value="Bacteria"/>
</dbReference>
<name>D7VRS8_SPHSI</name>
<evidence type="ECO:0000259" key="9">
    <source>
        <dbReference type="Pfam" id="PF07715"/>
    </source>
</evidence>
<dbReference type="GO" id="GO:0044718">
    <property type="term" value="P:siderophore transmembrane transport"/>
    <property type="evidence" value="ECO:0007669"/>
    <property type="project" value="TreeGrafter"/>
</dbReference>
<keyword evidence="3 8" id="KW-1134">Transmembrane beta strand</keyword>
<dbReference type="InterPro" id="IPR012910">
    <property type="entry name" value="Plug_dom"/>
</dbReference>
<dbReference type="InterPro" id="IPR037066">
    <property type="entry name" value="Plug_dom_sf"/>
</dbReference>
<keyword evidence="4 8" id="KW-0812">Transmembrane</keyword>
<dbReference type="Proteomes" id="UP000006258">
    <property type="component" value="Unassembled WGS sequence"/>
</dbReference>
<dbReference type="GO" id="GO:0015344">
    <property type="term" value="F:siderophore uptake transmembrane transporter activity"/>
    <property type="evidence" value="ECO:0007669"/>
    <property type="project" value="TreeGrafter"/>
</dbReference>
<gene>
    <name evidence="10" type="ORF">HMPREF0766_13682</name>
</gene>
<evidence type="ECO:0000256" key="4">
    <source>
        <dbReference type="ARBA" id="ARBA00022692"/>
    </source>
</evidence>
<dbReference type="PROSITE" id="PS52016">
    <property type="entry name" value="TONB_DEPENDENT_REC_3"/>
    <property type="match status" value="1"/>
</dbReference>
<dbReference type="PANTHER" id="PTHR30069">
    <property type="entry name" value="TONB-DEPENDENT OUTER MEMBRANE RECEPTOR"/>
    <property type="match status" value="1"/>
</dbReference>
<protein>
    <submittedName>
        <fullName evidence="10">TonB-linked outer membrane protein, SusC/RagA family</fullName>
    </submittedName>
</protein>
<dbReference type="OrthoDB" id="9768177at2"/>
<dbReference type="Pfam" id="PF13715">
    <property type="entry name" value="CarbopepD_reg_2"/>
    <property type="match status" value="1"/>
</dbReference>
<evidence type="ECO:0000313" key="11">
    <source>
        <dbReference type="Proteomes" id="UP000006258"/>
    </source>
</evidence>
<sequence length="1032" mass="114826">MRKLVFLILSLLISTSVVWGQQIKIRGIVKDKNGEPLKGVSVTIKNSKSGVSTDEEGRFIIEGVNAGSPLLLRSIGFLNKEIIPQSSEELTITMDEDVNSLEEVVVTSLGIKRAVRKSANAVQMLPAAELTTVISGNPMDNLAGKVAGLQVTGGTAGLTSSSRVILRGENSLNIDNNSPMFVIDGTPISNRIFGSGGNATNQTNLPTDFGNGMMDLNMEDVENVSVLKGGAAALYGSRAANGVILISTKKGQSGRSLQVYGNSSTLFMKPILPTLQSEYGQGFNSAYALDYGSNFGPKMDGSPILQEGSPDFLTNTPVPFVRRYFLEDFFRTGNQFVNNIGIQGDSEKASYRVSYTNNSNKGTIPNTDLYKNTFSTHSQYKLLSNLNLNTSITYVKTKSNNVPSAGYGGEGLMYTLYWNHLNNDMDWFRDYWAKPGEKNVKQNYSLTWADNPFFIAYENINAFNRNRLFGNVSLDYKLSDHFSILARTGLDYQSEQRFHRRAKAAMKFPNGMLRTQDIYFQESNTDVLASYTTEFASDFQFDLTAGTSLMRRTFDERMLQSNNLTVPEVYSLNNTNGFTARYQNGYRSAINSYLATANIGYKDILYIDGGIRYDRTSTLAKRKNSYFYPSGSFSWLLDRTFDLGEDINMLKLRGNVAIIGKDTEANIINRTYQSGYLPGTFTNNSLVVDPALKNEETITRELGIELLALHNRLNFTFNYFNNLSRDQIIAFPVSFASGAKRYLTNGGRLKNFGIEATLNYVPVRNNDFEWSTSFNFTKMNSKILELPNNMNYVMAEGPASVTVEARVGGRMGDIYGYKFQRSPDGQIIYKANGLPAMTAGKELIGNYNPDFMLGFRNQFKYKGAMLSFLFDIRKGGTLYSYTNTIGAETGMLPFTLDLGRDRIVGDGVVKVTDANGGETYQPNTKSVAAYEYYFAGGYYNRENAESNSFDASYIKLRELSIGYVFKAAQLKAFSIHELGISLVARNLLRWTKTPQFLDPETMGMNGGTLLPGIEVMQYPVTQNFGFNVNFKF</sequence>